<evidence type="ECO:0000256" key="3">
    <source>
        <dbReference type="ARBA" id="ARBA00015909"/>
    </source>
</evidence>
<organism evidence="17 18">
    <name type="scientific">Hemibagrus guttatus</name>
    <dbReference type="NCBI Taxonomy" id="175788"/>
    <lineage>
        <taxon>Eukaryota</taxon>
        <taxon>Metazoa</taxon>
        <taxon>Chordata</taxon>
        <taxon>Craniata</taxon>
        <taxon>Vertebrata</taxon>
        <taxon>Euteleostomi</taxon>
        <taxon>Actinopterygii</taxon>
        <taxon>Neopterygii</taxon>
        <taxon>Teleostei</taxon>
        <taxon>Ostariophysi</taxon>
        <taxon>Siluriformes</taxon>
        <taxon>Bagridae</taxon>
        <taxon>Hemibagrus</taxon>
    </lineage>
</organism>
<dbReference type="AlphaFoldDB" id="A0AAE0R7T2"/>
<evidence type="ECO:0000256" key="8">
    <source>
        <dbReference type="ARBA" id="ARBA00023015"/>
    </source>
</evidence>
<dbReference type="GO" id="GO:0005634">
    <property type="term" value="C:nucleus"/>
    <property type="evidence" value="ECO:0007669"/>
    <property type="project" value="UniProtKB-SubCell"/>
</dbReference>
<name>A0AAE0R7T2_9TELE</name>
<dbReference type="Pfam" id="PF00989">
    <property type="entry name" value="PAS"/>
    <property type="match status" value="1"/>
</dbReference>
<evidence type="ECO:0000256" key="2">
    <source>
        <dbReference type="ARBA" id="ARBA00004496"/>
    </source>
</evidence>
<dbReference type="PANTHER" id="PTHR10649">
    <property type="entry name" value="ARYL HYDROCARBON RECEPTOR"/>
    <property type="match status" value="1"/>
</dbReference>
<evidence type="ECO:0000259" key="16">
    <source>
        <dbReference type="PROSITE" id="PS50888"/>
    </source>
</evidence>
<dbReference type="InterPro" id="IPR000014">
    <property type="entry name" value="PAS"/>
</dbReference>
<evidence type="ECO:0000256" key="11">
    <source>
        <dbReference type="ARBA" id="ARBA00023159"/>
    </source>
</evidence>
<dbReference type="Gene3D" id="4.10.280.10">
    <property type="entry name" value="Helix-loop-helix DNA-binding domain"/>
    <property type="match status" value="1"/>
</dbReference>
<dbReference type="GO" id="GO:0004879">
    <property type="term" value="F:nuclear receptor activity"/>
    <property type="evidence" value="ECO:0007669"/>
    <property type="project" value="TreeGrafter"/>
</dbReference>
<keyword evidence="5" id="KW-0678">Repressor</keyword>
<dbReference type="Proteomes" id="UP001274896">
    <property type="component" value="Unassembled WGS sequence"/>
</dbReference>
<feature type="non-terminal residue" evidence="17">
    <location>
        <position position="986"/>
    </location>
</feature>
<dbReference type="InterPro" id="IPR013767">
    <property type="entry name" value="PAS_fold"/>
</dbReference>
<evidence type="ECO:0000256" key="13">
    <source>
        <dbReference type="ARBA" id="ARBA00023242"/>
    </source>
</evidence>
<dbReference type="GO" id="GO:0005737">
    <property type="term" value="C:cytoplasm"/>
    <property type="evidence" value="ECO:0007669"/>
    <property type="project" value="UniProtKB-SubCell"/>
</dbReference>
<accession>A0AAE0R7T2</accession>
<comment type="subcellular location">
    <subcellularLocation>
        <location evidence="2">Cytoplasm</location>
    </subcellularLocation>
    <subcellularLocation>
        <location evidence="1">Nucleus</location>
    </subcellularLocation>
</comment>
<dbReference type="GO" id="GO:0048513">
    <property type="term" value="P:animal organ development"/>
    <property type="evidence" value="ECO:0007669"/>
    <property type="project" value="UniProtKB-ARBA"/>
</dbReference>
<dbReference type="CDD" id="cd00130">
    <property type="entry name" value="PAS"/>
    <property type="match status" value="2"/>
</dbReference>
<dbReference type="Pfam" id="PF08447">
    <property type="entry name" value="PAS_3"/>
    <property type="match status" value="1"/>
</dbReference>
<dbReference type="GO" id="GO:1904613">
    <property type="term" value="P:cellular response to 2,3,7,8-tetrachlorodibenzodioxine"/>
    <property type="evidence" value="ECO:0007669"/>
    <property type="project" value="UniProtKB-ARBA"/>
</dbReference>
<evidence type="ECO:0000256" key="9">
    <source>
        <dbReference type="ARBA" id="ARBA00023108"/>
    </source>
</evidence>
<feature type="domain" description="BHLH" evidence="16">
    <location>
        <begin position="43"/>
        <end position="96"/>
    </location>
</feature>
<dbReference type="FunFam" id="3.30.450.20:FF:000019">
    <property type="entry name" value="Aryl hydrocarbon receptor 1"/>
    <property type="match status" value="1"/>
</dbReference>
<sequence>GAYVGNRKGFGYDRTFSAEPYSHAMLARGRGEEPGSAGLKKTATDVTKSNPSKRHRDRLNGELDRLTSMLPFPENVRTRLDKLSVLRLSVGYLKVKSFFNATMKKNSLEFHTGNGLDTSKMDAMGFSEGDLLLQALNGFVLVVTAEGYIFYVSSTIQDYLGFHQSDVVHQSVFEFIHIDDRAMFRRQLHFALNPNLLDVEADGTENSSDITRNLITYDPQHIPPENSSFLERSFMCRFRCLLDNSSGFLKLNFQGRLKFLVGQNRKAEDGSLVQPQLALFAIASPVQPSAILEIRTKTLIFQTKHKLDFTPMGIDSRGKVVLGYTEMELCMRGSGYQFIHAADMMHCADNHVRMIKTGESGMTVFRLLTKNGGWVWVQSNARLVYKGGRPDFIIARQRALVNAEGEEHLRQRRMQLPFSFTTGEAVLYDTCLTDDTMNPKDANRVNQKTLVPSSILDAMQKQDKSIYHQDTKPQFTVEDAFTDSWALFNVPNRIVQDEPGNEEDTIVSMIDTLEQLAHDGDLCTALQQMEVDTAKLKEWENAISRMTKDNNGNDRPLSLDEILTDDIFSYVEDALYKNSTCSLLQPNATKTDLFGGHSEPMARSGCEFAHRNLDSAVADKNDLKADRKLNTIGITGQQMNRMVSTDVTMGNNVPWHTEISSQNHMNNSSNSEQTGLFTSASKVSQLINQTEMYLGLKMTQSVYNVAPCNGWGPPKPTENGRTSKLESTESFCQFASYPANNAKNPQMNHSTNHIHKLSQTTPNLWNNLSTGDHNPSLSPSTKTCVESVINCPSLSTFPQQSGIQAWQNTSPVQPCASLVKNRLVSEGCYQSLESSGFPPVDLLPESSQSFKDKHINFVNSVYQSPQNGLAASECSPLSSCMFENHSPLNTNTEQQHPQAHAVTITSCGKGTLPINQSPPQASCYFQWTCSEPLVGTSSILQEDTCISPQAQASISLKTSLFPVLAPSLDFLRTAKAADDTGHEGLE</sequence>
<evidence type="ECO:0000313" key="17">
    <source>
        <dbReference type="EMBL" id="KAK3544039.1"/>
    </source>
</evidence>
<evidence type="ECO:0000256" key="12">
    <source>
        <dbReference type="ARBA" id="ARBA00023163"/>
    </source>
</evidence>
<gene>
    <name evidence="17" type="ORF">QTP70_035048</name>
</gene>
<evidence type="ECO:0000259" key="15">
    <source>
        <dbReference type="PROSITE" id="PS50112"/>
    </source>
</evidence>
<evidence type="ECO:0000256" key="4">
    <source>
        <dbReference type="ARBA" id="ARBA00022490"/>
    </source>
</evidence>
<dbReference type="Gene3D" id="3.30.450.20">
    <property type="entry name" value="PAS domain"/>
    <property type="match status" value="2"/>
</dbReference>
<dbReference type="FunFam" id="3.30.450.20:FF:000035">
    <property type="entry name" value="Aryl hydrocarbon receptor"/>
    <property type="match status" value="1"/>
</dbReference>
<dbReference type="CDD" id="cd19696">
    <property type="entry name" value="bHLH-PAS_AhR_like"/>
    <property type="match status" value="1"/>
</dbReference>
<proteinExistence type="predicted"/>
<dbReference type="PROSITE" id="PS50112">
    <property type="entry name" value="PAS"/>
    <property type="match status" value="1"/>
</dbReference>
<dbReference type="GO" id="GO:0000976">
    <property type="term" value="F:transcription cis-regulatory region binding"/>
    <property type="evidence" value="ECO:0007669"/>
    <property type="project" value="TreeGrafter"/>
</dbReference>
<dbReference type="EMBL" id="JAUCMX010000006">
    <property type="protein sequence ID" value="KAK3544039.1"/>
    <property type="molecule type" value="Genomic_DNA"/>
</dbReference>
<evidence type="ECO:0000256" key="6">
    <source>
        <dbReference type="ARBA" id="ARBA00022737"/>
    </source>
</evidence>
<dbReference type="InterPro" id="IPR039091">
    <property type="entry name" value="AHR/AHRR"/>
</dbReference>
<feature type="domain" description="PAS" evidence="15">
    <location>
        <begin position="132"/>
        <end position="195"/>
    </location>
</feature>
<dbReference type="Pfam" id="PF00010">
    <property type="entry name" value="HLH"/>
    <property type="match status" value="1"/>
</dbReference>
<dbReference type="FunFam" id="4.10.280.10:FF:000024">
    <property type="entry name" value="Aryl hydrocarbon receptor 2"/>
    <property type="match status" value="1"/>
</dbReference>
<keyword evidence="18" id="KW-1185">Reference proteome</keyword>
<feature type="region of interest" description="Disordered" evidence="14">
    <location>
        <begin position="28"/>
        <end position="58"/>
    </location>
</feature>
<keyword evidence="13" id="KW-0539">Nucleus</keyword>
<keyword evidence="7" id="KW-0013">ADP-ribosylation</keyword>
<dbReference type="SMART" id="SM00353">
    <property type="entry name" value="HLH"/>
    <property type="match status" value="1"/>
</dbReference>
<evidence type="ECO:0000256" key="7">
    <source>
        <dbReference type="ARBA" id="ARBA00022765"/>
    </source>
</evidence>
<keyword evidence="11" id="KW-0010">Activator</keyword>
<keyword evidence="9" id="KW-0090">Biological rhythms</keyword>
<dbReference type="PROSITE" id="PS50888">
    <property type="entry name" value="BHLH"/>
    <property type="match status" value="1"/>
</dbReference>
<reference evidence="17" key="1">
    <citation type="submission" date="2023-06" db="EMBL/GenBank/DDBJ databases">
        <title>Male Hemibagrus guttatus genome.</title>
        <authorList>
            <person name="Bian C."/>
        </authorList>
    </citation>
    <scope>NUCLEOTIDE SEQUENCE</scope>
    <source>
        <strain evidence="17">Male_cb2023</strain>
        <tissue evidence="17">Muscle</tissue>
    </source>
</reference>
<comment type="caution">
    <text evidence="17">The sequence shown here is derived from an EMBL/GenBank/DDBJ whole genome shotgun (WGS) entry which is preliminary data.</text>
</comment>
<dbReference type="SUPFAM" id="SSF55785">
    <property type="entry name" value="PYP-like sensor domain (PAS domain)"/>
    <property type="match status" value="2"/>
</dbReference>
<keyword evidence="4" id="KW-0963">Cytoplasm</keyword>
<dbReference type="GO" id="GO:0048511">
    <property type="term" value="P:rhythmic process"/>
    <property type="evidence" value="ECO:0007669"/>
    <property type="project" value="UniProtKB-KW"/>
</dbReference>
<dbReference type="GO" id="GO:0034751">
    <property type="term" value="C:aryl hydrocarbon receptor complex"/>
    <property type="evidence" value="ECO:0007669"/>
    <property type="project" value="TreeGrafter"/>
</dbReference>
<keyword evidence="12" id="KW-0804">Transcription</keyword>
<evidence type="ECO:0000256" key="5">
    <source>
        <dbReference type="ARBA" id="ARBA00022491"/>
    </source>
</evidence>
<evidence type="ECO:0000313" key="18">
    <source>
        <dbReference type="Proteomes" id="UP001274896"/>
    </source>
</evidence>
<dbReference type="SUPFAM" id="SSF47459">
    <property type="entry name" value="HLH, helix-loop-helix DNA-binding domain"/>
    <property type="match status" value="1"/>
</dbReference>
<evidence type="ECO:0000256" key="1">
    <source>
        <dbReference type="ARBA" id="ARBA00004123"/>
    </source>
</evidence>
<evidence type="ECO:0000256" key="14">
    <source>
        <dbReference type="SAM" id="MobiDB-lite"/>
    </source>
</evidence>
<evidence type="ECO:0000256" key="10">
    <source>
        <dbReference type="ARBA" id="ARBA00023125"/>
    </source>
</evidence>
<dbReference type="InterPro" id="IPR035965">
    <property type="entry name" value="PAS-like_dom_sf"/>
</dbReference>
<keyword evidence="6" id="KW-0677">Repeat</keyword>
<keyword evidence="10" id="KW-0238">DNA-binding</keyword>
<dbReference type="PANTHER" id="PTHR10649:SF17">
    <property type="entry name" value="ARYL HYDROCARBON RECEPTOR 2"/>
    <property type="match status" value="1"/>
</dbReference>
<dbReference type="GO" id="GO:0006805">
    <property type="term" value="P:xenobiotic metabolic process"/>
    <property type="evidence" value="ECO:0007669"/>
    <property type="project" value="InterPro"/>
</dbReference>
<protein>
    <recommendedName>
        <fullName evidence="3">Aryl hydrocarbon receptor</fullName>
    </recommendedName>
</protein>
<dbReference type="InterPro" id="IPR013655">
    <property type="entry name" value="PAS_fold_3"/>
</dbReference>
<dbReference type="InterPro" id="IPR011598">
    <property type="entry name" value="bHLH_dom"/>
</dbReference>
<dbReference type="GO" id="GO:0046983">
    <property type="term" value="F:protein dimerization activity"/>
    <property type="evidence" value="ECO:0007669"/>
    <property type="project" value="InterPro"/>
</dbReference>
<keyword evidence="8" id="KW-0805">Transcription regulation</keyword>
<dbReference type="InterPro" id="IPR036638">
    <property type="entry name" value="HLH_DNA-bd_sf"/>
</dbReference>
<dbReference type="SMART" id="SM00091">
    <property type="entry name" value="PAS"/>
    <property type="match status" value="2"/>
</dbReference>